<feature type="transmembrane region" description="Helical" evidence="2">
    <location>
        <begin position="23"/>
        <end position="42"/>
    </location>
</feature>
<feature type="region of interest" description="Disordered" evidence="1">
    <location>
        <begin position="44"/>
        <end position="67"/>
    </location>
</feature>
<evidence type="ECO:0000256" key="1">
    <source>
        <dbReference type="SAM" id="MobiDB-lite"/>
    </source>
</evidence>
<dbReference type="RefSeq" id="WP_052503061.1">
    <property type="nucleotide sequence ID" value="NZ_CEHX01000038.1"/>
</dbReference>
<sequence>MAKKIRDEHGDVYEQKKAFYKRVWFIILVGLFVLGGLGRLAGSDKESTDTSSSSVLESSQSSTASSTEVSTTEAITLVANELGQFGKRIVMNEGTDMSEELIVFYLPAGTYKVENIGDYPAQITVYEGFKRDESTGYDDYTATGDAKLIEQGNTETIVIPEGWFVEIHEPAKFSLVRQ</sequence>
<keyword evidence="2" id="KW-1133">Transmembrane helix</keyword>
<evidence type="ECO:0000256" key="2">
    <source>
        <dbReference type="SAM" id="Phobius"/>
    </source>
</evidence>
<name>A0A0Z8IAV1_STRSU</name>
<dbReference type="AlphaFoldDB" id="A0A0Z8IAV1"/>
<organism evidence="3 4">
    <name type="scientific">Streptococcus suis</name>
    <dbReference type="NCBI Taxonomy" id="1307"/>
    <lineage>
        <taxon>Bacteria</taxon>
        <taxon>Bacillati</taxon>
        <taxon>Bacillota</taxon>
        <taxon>Bacilli</taxon>
        <taxon>Lactobacillales</taxon>
        <taxon>Streptococcaceae</taxon>
        <taxon>Streptococcus</taxon>
    </lineage>
</organism>
<evidence type="ECO:0000313" key="4">
    <source>
        <dbReference type="Proteomes" id="UP000071533"/>
    </source>
</evidence>
<dbReference type="Proteomes" id="UP000071533">
    <property type="component" value="Unassembled WGS sequence"/>
</dbReference>
<protein>
    <submittedName>
        <fullName evidence="3">Membrane protein</fullName>
    </submittedName>
</protein>
<dbReference type="EMBL" id="FIHS01000006">
    <property type="protein sequence ID" value="CYV32144.1"/>
    <property type="molecule type" value="Genomic_DNA"/>
</dbReference>
<gene>
    <name evidence="3" type="ORF">ERS132431_00707</name>
</gene>
<evidence type="ECO:0000313" key="3">
    <source>
        <dbReference type="EMBL" id="CYV32144.1"/>
    </source>
</evidence>
<proteinExistence type="predicted"/>
<keyword evidence="2" id="KW-0812">Transmembrane</keyword>
<feature type="compositionally biased region" description="Low complexity" evidence="1">
    <location>
        <begin position="49"/>
        <end position="67"/>
    </location>
</feature>
<keyword evidence="2" id="KW-0472">Membrane</keyword>
<accession>A0A0Z8IAV1</accession>
<reference evidence="3 4" key="1">
    <citation type="submission" date="2016-02" db="EMBL/GenBank/DDBJ databases">
        <authorList>
            <consortium name="Pathogen Informatics"/>
        </authorList>
    </citation>
    <scope>NUCLEOTIDE SEQUENCE [LARGE SCALE GENOMIC DNA]</scope>
    <source>
        <strain evidence="3 4">LSS69</strain>
    </source>
</reference>